<dbReference type="InterPro" id="IPR003615">
    <property type="entry name" value="HNH_nuc"/>
</dbReference>
<keyword evidence="3" id="KW-1185">Reference proteome</keyword>
<accession>A0ABW0N8X9</accession>
<evidence type="ECO:0000313" key="2">
    <source>
        <dbReference type="EMBL" id="MFC5496293.1"/>
    </source>
</evidence>
<keyword evidence="2" id="KW-0540">Nuclease</keyword>
<dbReference type="RefSeq" id="WP_376848319.1">
    <property type="nucleotide sequence ID" value="NZ_JBHSMF010000002.1"/>
</dbReference>
<evidence type="ECO:0000313" key="3">
    <source>
        <dbReference type="Proteomes" id="UP001596037"/>
    </source>
</evidence>
<gene>
    <name evidence="2" type="ORF">ACFPOE_01985</name>
</gene>
<comment type="caution">
    <text evidence="2">The sequence shown here is derived from an EMBL/GenBank/DDBJ whole genome shotgun (WGS) entry which is preliminary data.</text>
</comment>
<keyword evidence="2" id="KW-0255">Endonuclease</keyword>
<reference evidence="3" key="1">
    <citation type="journal article" date="2019" name="Int. J. Syst. Evol. Microbiol.">
        <title>The Global Catalogue of Microorganisms (GCM) 10K type strain sequencing project: providing services to taxonomists for standard genome sequencing and annotation.</title>
        <authorList>
            <consortium name="The Broad Institute Genomics Platform"/>
            <consortium name="The Broad Institute Genome Sequencing Center for Infectious Disease"/>
            <person name="Wu L."/>
            <person name="Ma J."/>
        </authorList>
    </citation>
    <scope>NUCLEOTIDE SEQUENCE [LARGE SCALE GENOMIC DNA]</scope>
    <source>
        <strain evidence="3">CCUG 57401</strain>
    </source>
</reference>
<sequence length="216" mass="24429">MARFELTFADARSALRAIALECRTNNEPLLPCLVVGTRTRRSLKEIRYRFRVDDEDSERTSCYAFWENRSAPLATGRHLLHSPSPWSGFAWSATRPHQSAFRSAVFEACAGRCVITGCDVPDALEAAHLTGRSWRSGFNTADDGVLLRRDLHALYDCGMLCFDRCGRVRLSTAARAHYSQYEGLEVRLPRHMSAPPNSARMRRATVPAQVRRNWQA</sequence>
<keyword evidence="2" id="KW-0378">Hydrolase</keyword>
<dbReference type="EMBL" id="JBHSMF010000002">
    <property type="protein sequence ID" value="MFC5496293.1"/>
    <property type="molecule type" value="Genomic_DNA"/>
</dbReference>
<proteinExistence type="predicted"/>
<feature type="domain" description="HNH nuclease" evidence="1">
    <location>
        <begin position="113"/>
        <end position="163"/>
    </location>
</feature>
<name>A0ABW0N8X9_9BURK</name>
<dbReference type="Pfam" id="PF13391">
    <property type="entry name" value="HNH_2"/>
    <property type="match status" value="1"/>
</dbReference>
<dbReference type="GO" id="GO:0004519">
    <property type="term" value="F:endonuclease activity"/>
    <property type="evidence" value="ECO:0007669"/>
    <property type="project" value="UniProtKB-KW"/>
</dbReference>
<protein>
    <submittedName>
        <fullName evidence="2">HNH endonuclease</fullName>
    </submittedName>
</protein>
<evidence type="ECO:0000259" key="1">
    <source>
        <dbReference type="Pfam" id="PF13391"/>
    </source>
</evidence>
<organism evidence="2 3">
    <name type="scientific">Caenimonas terrae</name>
    <dbReference type="NCBI Taxonomy" id="696074"/>
    <lineage>
        <taxon>Bacteria</taxon>
        <taxon>Pseudomonadati</taxon>
        <taxon>Pseudomonadota</taxon>
        <taxon>Betaproteobacteria</taxon>
        <taxon>Burkholderiales</taxon>
        <taxon>Comamonadaceae</taxon>
        <taxon>Caenimonas</taxon>
    </lineage>
</organism>
<dbReference type="Proteomes" id="UP001596037">
    <property type="component" value="Unassembled WGS sequence"/>
</dbReference>